<dbReference type="AlphaFoldDB" id="A0A974DP38"/>
<evidence type="ECO:0000313" key="2">
    <source>
        <dbReference type="EMBL" id="OCT94526.1"/>
    </source>
</evidence>
<evidence type="ECO:0000256" key="1">
    <source>
        <dbReference type="SAM" id="MobiDB-lite"/>
    </source>
</evidence>
<organism evidence="2 3">
    <name type="scientific">Xenopus laevis</name>
    <name type="common">African clawed frog</name>
    <dbReference type="NCBI Taxonomy" id="8355"/>
    <lineage>
        <taxon>Eukaryota</taxon>
        <taxon>Metazoa</taxon>
        <taxon>Chordata</taxon>
        <taxon>Craniata</taxon>
        <taxon>Vertebrata</taxon>
        <taxon>Euteleostomi</taxon>
        <taxon>Amphibia</taxon>
        <taxon>Batrachia</taxon>
        <taxon>Anura</taxon>
        <taxon>Pipoidea</taxon>
        <taxon>Pipidae</taxon>
        <taxon>Xenopodinae</taxon>
        <taxon>Xenopus</taxon>
        <taxon>Xenopus</taxon>
    </lineage>
</organism>
<dbReference type="Proteomes" id="UP000694892">
    <property type="component" value="Chromosome 2L"/>
</dbReference>
<evidence type="ECO:0000313" key="3">
    <source>
        <dbReference type="Proteomes" id="UP000694892"/>
    </source>
</evidence>
<feature type="compositionally biased region" description="Polar residues" evidence="1">
    <location>
        <begin position="58"/>
        <end position="73"/>
    </location>
</feature>
<protein>
    <submittedName>
        <fullName evidence="2">Uncharacterized protein</fullName>
    </submittedName>
</protein>
<gene>
    <name evidence="2" type="ORF">XELAEV_18012199mg</name>
</gene>
<name>A0A974DP38_XENLA</name>
<sequence>MTGRESILRRERKTTSRTGESLLPWHHYRKFWLGFQQTGRRRRCDSHEAPIPRLSEPFSGQQPTVQETGCTSASLTRAAQRRAWTSERRWGHTQTWGTVALLSGVSADTIA</sequence>
<proteinExistence type="predicted"/>
<reference evidence="3" key="1">
    <citation type="journal article" date="2016" name="Nature">
        <title>Genome evolution in the allotetraploid frog Xenopus laevis.</title>
        <authorList>
            <person name="Session A.M."/>
            <person name="Uno Y."/>
            <person name="Kwon T."/>
            <person name="Chapman J.A."/>
            <person name="Toyoda A."/>
            <person name="Takahashi S."/>
            <person name="Fukui A."/>
            <person name="Hikosaka A."/>
            <person name="Suzuki A."/>
            <person name="Kondo M."/>
            <person name="van Heeringen S.J."/>
            <person name="Quigley I."/>
            <person name="Heinz S."/>
            <person name="Ogino H."/>
            <person name="Ochi H."/>
            <person name="Hellsten U."/>
            <person name="Lyons J.B."/>
            <person name="Simakov O."/>
            <person name="Putnam N."/>
            <person name="Stites J."/>
            <person name="Kuroki Y."/>
            <person name="Tanaka T."/>
            <person name="Michiue T."/>
            <person name="Watanabe M."/>
            <person name="Bogdanovic O."/>
            <person name="Lister R."/>
            <person name="Georgiou G."/>
            <person name="Paranjpe S.S."/>
            <person name="van Kruijsbergen I."/>
            <person name="Shu S."/>
            <person name="Carlson J."/>
            <person name="Kinoshita T."/>
            <person name="Ohta Y."/>
            <person name="Mawaribuchi S."/>
            <person name="Jenkins J."/>
            <person name="Grimwood J."/>
            <person name="Schmutz J."/>
            <person name="Mitros T."/>
            <person name="Mozaffari S.V."/>
            <person name="Suzuki Y."/>
            <person name="Haramoto Y."/>
            <person name="Yamamoto T.S."/>
            <person name="Takagi C."/>
            <person name="Heald R."/>
            <person name="Miller K."/>
            <person name="Haudenschild C."/>
            <person name="Kitzman J."/>
            <person name="Nakayama T."/>
            <person name="Izutsu Y."/>
            <person name="Robert J."/>
            <person name="Fortriede J."/>
            <person name="Burns K."/>
            <person name="Lotay V."/>
            <person name="Karimi K."/>
            <person name="Yasuoka Y."/>
            <person name="Dichmann D.S."/>
            <person name="Flajnik M.F."/>
            <person name="Houston D.W."/>
            <person name="Shendure J."/>
            <person name="DuPasquier L."/>
            <person name="Vize P.D."/>
            <person name="Zorn A.M."/>
            <person name="Ito M."/>
            <person name="Marcotte E.M."/>
            <person name="Wallingford J.B."/>
            <person name="Ito Y."/>
            <person name="Asashima M."/>
            <person name="Ueno N."/>
            <person name="Matsuda Y."/>
            <person name="Veenstra G.J."/>
            <person name="Fujiyama A."/>
            <person name="Harland R.M."/>
            <person name="Taira M."/>
            <person name="Rokhsar D.S."/>
        </authorList>
    </citation>
    <scope>NUCLEOTIDE SEQUENCE [LARGE SCALE GENOMIC DNA]</scope>
    <source>
        <strain evidence="3">J</strain>
    </source>
</reference>
<accession>A0A974DP38</accession>
<feature type="region of interest" description="Disordered" evidence="1">
    <location>
        <begin position="41"/>
        <end position="73"/>
    </location>
</feature>
<dbReference type="EMBL" id="CM004468">
    <property type="protein sequence ID" value="OCT94526.1"/>
    <property type="molecule type" value="Genomic_DNA"/>
</dbReference>